<keyword evidence="2" id="KW-1185">Reference proteome</keyword>
<protein>
    <recommendedName>
        <fullName evidence="3">High mobility group protein Z</fullName>
    </recommendedName>
</protein>
<accession>A0ABS5JCE7</accession>
<sequence>MLIVWFALAVILLSFSVYAFKMYRGEKEKKKLIVRPRMMSLRRRHSHGHG</sequence>
<comment type="caution">
    <text evidence="1">The sequence shown here is derived from an EMBL/GenBank/DDBJ whole genome shotgun (WGS) entry which is preliminary data.</text>
</comment>
<evidence type="ECO:0008006" key="3">
    <source>
        <dbReference type="Google" id="ProtNLM"/>
    </source>
</evidence>
<reference evidence="1 2" key="1">
    <citation type="submission" date="2020-12" db="EMBL/GenBank/DDBJ databases">
        <authorList>
            <person name="Mcmullen J.G."/>
        </authorList>
    </citation>
    <scope>NUCLEOTIDE SEQUENCE [LARGE SCALE GENOMIC DNA]</scope>
    <source>
        <strain evidence="1 2">JGM97</strain>
    </source>
</reference>
<reference evidence="2" key="2">
    <citation type="submission" date="2023-07" db="EMBL/GenBank/DDBJ databases">
        <title>Genome-inferred correspondence between phylogeny and metabolic traits in the wild Drosophila gut microbiome.</title>
        <authorList>
            <person name="Bueno E."/>
            <person name="Blow F."/>
            <person name="Douglas A.E."/>
        </authorList>
    </citation>
    <scope>NUCLEOTIDE SEQUENCE [LARGE SCALE GENOMIC DNA]</scope>
    <source>
        <strain evidence="2">JGM97</strain>
    </source>
</reference>
<evidence type="ECO:0000313" key="1">
    <source>
        <dbReference type="EMBL" id="MBS0967633.1"/>
    </source>
</evidence>
<gene>
    <name evidence="1" type="ORF">JK232_01860</name>
</gene>
<dbReference type="RefSeq" id="WP_165698502.1">
    <property type="nucleotide sequence ID" value="NZ_FQXW01000005.1"/>
</dbReference>
<organism evidence="1 2">
    <name type="scientific">Nissabacter archeti</name>
    <dbReference type="NCBI Taxonomy" id="1917880"/>
    <lineage>
        <taxon>Bacteria</taxon>
        <taxon>Pseudomonadati</taxon>
        <taxon>Pseudomonadota</taxon>
        <taxon>Gammaproteobacteria</taxon>
        <taxon>Enterobacterales</taxon>
        <taxon>Yersiniaceae</taxon>
        <taxon>Nissabacter</taxon>
    </lineage>
</organism>
<proteinExistence type="predicted"/>
<evidence type="ECO:0000313" key="2">
    <source>
        <dbReference type="Proteomes" id="UP000680634"/>
    </source>
</evidence>
<name>A0ABS5JCE7_9GAMM</name>
<dbReference type="EMBL" id="JAERKB010000001">
    <property type="protein sequence ID" value="MBS0967633.1"/>
    <property type="molecule type" value="Genomic_DNA"/>
</dbReference>
<dbReference type="Proteomes" id="UP000680634">
    <property type="component" value="Unassembled WGS sequence"/>
</dbReference>